<dbReference type="AlphaFoldDB" id="A0A4P8HQA0"/>
<evidence type="ECO:0000313" key="8">
    <source>
        <dbReference type="Proteomes" id="UP000298763"/>
    </source>
</evidence>
<dbReference type="RefSeq" id="WP_137313509.1">
    <property type="nucleotide sequence ID" value="NZ_CP040017.1"/>
</dbReference>
<dbReference type="PANTHER" id="PTHR42881:SF13">
    <property type="entry name" value="PROLYL ENDOPEPTIDASE"/>
    <property type="match status" value="1"/>
</dbReference>
<evidence type="ECO:0000256" key="2">
    <source>
        <dbReference type="ARBA" id="ARBA00022801"/>
    </source>
</evidence>
<evidence type="ECO:0000313" key="6">
    <source>
        <dbReference type="EMBL" id="MBB3221479.1"/>
    </source>
</evidence>
<dbReference type="SUPFAM" id="SSF53474">
    <property type="entry name" value="alpha/beta-Hydrolases"/>
    <property type="match status" value="1"/>
</dbReference>
<dbReference type="GO" id="GO:0070012">
    <property type="term" value="F:oligopeptidase activity"/>
    <property type="evidence" value="ECO:0007669"/>
    <property type="project" value="TreeGrafter"/>
</dbReference>
<reference evidence="6 9" key="2">
    <citation type="submission" date="2020-08" db="EMBL/GenBank/DDBJ databases">
        <title>Genomic Encyclopedia of Type Strains, Phase III (KMG-III): the genomes of soil and plant-associated and newly described type strains.</title>
        <authorList>
            <person name="Whitman W."/>
        </authorList>
    </citation>
    <scope>NUCLEOTIDE SEQUENCE [LARGE SCALE GENOMIC DNA]</scope>
    <source>
        <strain evidence="6 9">CECT 7753</strain>
    </source>
</reference>
<keyword evidence="2 6" id="KW-0378">Hydrolase</keyword>
<dbReference type="Proteomes" id="UP000298763">
    <property type="component" value="Chromosome"/>
</dbReference>
<reference evidence="7 8" key="1">
    <citation type="submission" date="2019-05" db="EMBL/GenBank/DDBJ databases">
        <title>Draft Genome Sequences of Six Type Strains of the Genus Massilia.</title>
        <authorList>
            <person name="Miess H."/>
            <person name="Frediansyhah A."/>
            <person name="Gross H."/>
        </authorList>
    </citation>
    <scope>NUCLEOTIDE SEQUENCE [LARGE SCALE GENOMIC DNA]</scope>
    <source>
        <strain evidence="7 8">DSMZ 26121</strain>
    </source>
</reference>
<dbReference type="InterPro" id="IPR001375">
    <property type="entry name" value="Peptidase_S9_cat"/>
</dbReference>
<keyword evidence="3" id="KW-0720">Serine protease</keyword>
<dbReference type="PRINTS" id="PR00862">
    <property type="entry name" value="PROLIGOPTASE"/>
</dbReference>
<feature type="domain" description="Peptidase S9 prolyl oligopeptidase catalytic" evidence="4">
    <location>
        <begin position="476"/>
        <end position="677"/>
    </location>
</feature>
<keyword evidence="1" id="KW-0645">Protease</keyword>
<dbReference type="EC" id="3.4.21.26" evidence="6"/>
<dbReference type="InterPro" id="IPR051167">
    <property type="entry name" value="Prolyl_oligopep/macrocyclase"/>
</dbReference>
<sequence>MSSSLPDIPEDPHQWLEDVGGERQLAWVRQQNDVALGELEARPHYPALHERLKTIFNSHERIPFVRQHGQFLYNFWRDAQHVRGIWRRTTLDQYRLPEPDWETVLDLDKLAADENENWVWSGVSSLYPQGERFLLSLSRGGGDAVVVREWDMPSRSFVADGFNLPEAKTDIAWIDAGTLFVATDFGPGSMTTSGYARIVKEWRRGMPLSAARTVYEALPEDLGVGAWRDFTPGHEFQFVTRQIGFYSSELFLRDGDRLTKVGKPDDASAYTVRDKLIVELRSAWTVAGQEYPQGALLATDFRRFMAGERRFDVLFMPTPETSLDGVAATRSALLLNVLDNVKNRLVELRHADGGWQRRDVDAPAFGTLDVAPLDAIASDDYFLTVTDFLTPTTMYLARAGSDERTPLKSLPGFFDASPYEVRQFQAPSKDGTLVPYFVVQRKDSKPDGTNPAVLYGYGGFEVSLKPFYSGVTGEAWLQHGGVYVLANIRGGGEFGPRWHQAALKEHRQRAFDDFIAVAQDLIQRRITSPRHLGIMGGSNGGLLVGAALTQRPDLFNAVVCQVPLLDMRRYSRLLAGASWMGEYGDPDDPAQWQYISEYSPYHNVFPDKHYPRVLFTTSTRDDRVHPGHARKMVAKMREQGHDVLYWENTEGGHAGAANNDQQAKMWALTYAFLLEQLR</sequence>
<evidence type="ECO:0000259" key="5">
    <source>
        <dbReference type="Pfam" id="PF02897"/>
    </source>
</evidence>
<dbReference type="OrthoDB" id="9801421at2"/>
<dbReference type="InterPro" id="IPR029058">
    <property type="entry name" value="AB_hydrolase_fold"/>
</dbReference>
<dbReference type="EMBL" id="JACHXS010000003">
    <property type="protein sequence ID" value="MBB3221479.1"/>
    <property type="molecule type" value="Genomic_DNA"/>
</dbReference>
<protein>
    <submittedName>
        <fullName evidence="6">Prolyl oligopeptidase</fullName>
        <ecNumber evidence="6">3.4.21.26</ecNumber>
    </submittedName>
    <submittedName>
        <fullName evidence="7">S9 family peptidase</fullName>
    </submittedName>
</protein>
<dbReference type="Pfam" id="PF00326">
    <property type="entry name" value="Peptidase_S9"/>
    <property type="match status" value="1"/>
</dbReference>
<gene>
    <name evidence="7" type="ORF">FCL38_09445</name>
    <name evidence="6" type="ORF">FHS02_002286</name>
</gene>
<dbReference type="SUPFAM" id="SSF50993">
    <property type="entry name" value="Peptidase/esterase 'gauge' domain"/>
    <property type="match status" value="1"/>
</dbReference>
<dbReference type="GO" id="GO:0004252">
    <property type="term" value="F:serine-type endopeptidase activity"/>
    <property type="evidence" value="ECO:0007669"/>
    <property type="project" value="UniProtKB-EC"/>
</dbReference>
<organism evidence="6 9">
    <name type="scientific">Pseudoduganella umbonata</name>
    <dbReference type="NCBI Taxonomy" id="864828"/>
    <lineage>
        <taxon>Bacteria</taxon>
        <taxon>Pseudomonadati</taxon>
        <taxon>Pseudomonadota</taxon>
        <taxon>Betaproteobacteria</taxon>
        <taxon>Burkholderiales</taxon>
        <taxon>Oxalobacteraceae</taxon>
        <taxon>Telluria group</taxon>
        <taxon>Pseudoduganella</taxon>
    </lineage>
</organism>
<dbReference type="Gene3D" id="2.130.10.120">
    <property type="entry name" value="Prolyl oligopeptidase, N-terminal domain"/>
    <property type="match status" value="1"/>
</dbReference>
<evidence type="ECO:0000313" key="9">
    <source>
        <dbReference type="Proteomes" id="UP000584325"/>
    </source>
</evidence>
<dbReference type="EMBL" id="CP040017">
    <property type="protein sequence ID" value="QCP10630.1"/>
    <property type="molecule type" value="Genomic_DNA"/>
</dbReference>
<evidence type="ECO:0000313" key="7">
    <source>
        <dbReference type="EMBL" id="QCP10630.1"/>
    </source>
</evidence>
<name>A0A4P8HQA0_9BURK</name>
<dbReference type="InterPro" id="IPR023302">
    <property type="entry name" value="Pept_S9A_N"/>
</dbReference>
<dbReference type="Proteomes" id="UP000584325">
    <property type="component" value="Unassembled WGS sequence"/>
</dbReference>
<dbReference type="Pfam" id="PF02897">
    <property type="entry name" value="Peptidase_S9_N"/>
    <property type="match status" value="1"/>
</dbReference>
<keyword evidence="8" id="KW-1185">Reference proteome</keyword>
<dbReference type="Gene3D" id="3.40.50.1820">
    <property type="entry name" value="alpha/beta hydrolase"/>
    <property type="match status" value="1"/>
</dbReference>
<evidence type="ECO:0000256" key="1">
    <source>
        <dbReference type="ARBA" id="ARBA00022670"/>
    </source>
</evidence>
<proteinExistence type="predicted"/>
<evidence type="ECO:0000259" key="4">
    <source>
        <dbReference type="Pfam" id="PF00326"/>
    </source>
</evidence>
<evidence type="ECO:0000256" key="3">
    <source>
        <dbReference type="ARBA" id="ARBA00022825"/>
    </source>
</evidence>
<dbReference type="GO" id="GO:0006508">
    <property type="term" value="P:proteolysis"/>
    <property type="evidence" value="ECO:0007669"/>
    <property type="project" value="UniProtKB-KW"/>
</dbReference>
<dbReference type="PANTHER" id="PTHR42881">
    <property type="entry name" value="PROLYL ENDOPEPTIDASE"/>
    <property type="match status" value="1"/>
</dbReference>
<dbReference type="GO" id="GO:0005829">
    <property type="term" value="C:cytosol"/>
    <property type="evidence" value="ECO:0007669"/>
    <property type="project" value="TreeGrafter"/>
</dbReference>
<feature type="domain" description="Peptidase S9A N-terminal" evidence="5">
    <location>
        <begin position="10"/>
        <end position="408"/>
    </location>
</feature>
<accession>A0A4P8HQA0</accession>
<dbReference type="InterPro" id="IPR002470">
    <property type="entry name" value="Peptidase_S9A"/>
</dbReference>